<dbReference type="Pfam" id="PF09826">
    <property type="entry name" value="Beta_propel"/>
    <property type="match status" value="1"/>
</dbReference>
<dbReference type="Proteomes" id="UP000886893">
    <property type="component" value="Unassembled WGS sequence"/>
</dbReference>
<gene>
    <name evidence="1" type="ORF">IAD04_05295</name>
</gene>
<proteinExistence type="predicted"/>
<evidence type="ECO:0000313" key="1">
    <source>
        <dbReference type="EMBL" id="HIT17769.1"/>
    </source>
</evidence>
<reference evidence="1" key="2">
    <citation type="journal article" date="2021" name="PeerJ">
        <title>Extensive microbial diversity within the chicken gut microbiome revealed by metagenomics and culture.</title>
        <authorList>
            <person name="Gilroy R."/>
            <person name="Ravi A."/>
            <person name="Getino M."/>
            <person name="Pursley I."/>
            <person name="Horton D.L."/>
            <person name="Alikhan N.F."/>
            <person name="Baker D."/>
            <person name="Gharbi K."/>
            <person name="Hall N."/>
            <person name="Watson M."/>
            <person name="Adriaenssens E.M."/>
            <person name="Foster-Nyarko E."/>
            <person name="Jarju S."/>
            <person name="Secka A."/>
            <person name="Antonio M."/>
            <person name="Oren A."/>
            <person name="Chaudhuri R.R."/>
            <person name="La Ragione R."/>
            <person name="Hildebrand F."/>
            <person name="Pallen M.J."/>
        </authorList>
    </citation>
    <scope>NUCLEOTIDE SEQUENCE</scope>
    <source>
        <strain evidence="1">14508</strain>
    </source>
</reference>
<accession>A0A9D1KAI7</accession>
<sequence length="531" mass="61829">MKKRIIVALFVFVGIIGTLLALSNKKDDIQIKKADTQDVVKFLSKPKNDMDLPVTGTIENEYQVDDVDESDFIKYDQQRTYVVDYQKLYVIDNENETVVSEIAFDDFMPTELLLTDSQIILLGIKNIQLDVEVIPGRTFPYRNSECVIYVLNKDDYSIARYLSFDGSYYISSAIVENDFYFVLSNHQIFNPETKKFIYPQYFDSLYFKQTLSEDELYLSEAGDNVYAIRLLAKLSLNEKKPLELKGFLGVEGIVKIDDGKMIMVSALYDQISKIAIHVLSLKHFQYDGYLILNGYLYNAYAIDIYQNYLRVATTYYQNNQPINFLYNISLSDFKIKASKEIAPSETVYAIRFYQNYCYISTFLYVDPLLLYDFSNPTQIQMIKEVELEFVCEYLQIKENTIFALGRKVDDNMVSQGLVLALFHRSDLSIQDIYEINEPYADTEVKYNEKAMSIFQDKIIFPMYKESGQSLQIFSIRNTIEPIREIPVIEDYILRSIVLDSKILCVGSTKLYSYDTQNFDLMKTTTYKRIEK</sequence>
<evidence type="ECO:0000313" key="2">
    <source>
        <dbReference type="Proteomes" id="UP000886893"/>
    </source>
</evidence>
<protein>
    <submittedName>
        <fullName evidence="1">Beta-propeller domain-containing protein</fullName>
    </submittedName>
</protein>
<dbReference type="AlphaFoldDB" id="A0A9D1KAI7"/>
<dbReference type="InterPro" id="IPR019198">
    <property type="entry name" value="Beta_propeller_containing"/>
</dbReference>
<reference evidence="1" key="1">
    <citation type="submission" date="2020-10" db="EMBL/GenBank/DDBJ databases">
        <authorList>
            <person name="Gilroy R."/>
        </authorList>
    </citation>
    <scope>NUCLEOTIDE SEQUENCE</scope>
    <source>
        <strain evidence="1">14508</strain>
    </source>
</reference>
<name>A0A9D1KAI7_9FIRM</name>
<dbReference type="EMBL" id="DVKI01000166">
    <property type="protein sequence ID" value="HIT17769.1"/>
    <property type="molecule type" value="Genomic_DNA"/>
</dbReference>
<organism evidence="1 2">
    <name type="scientific">Candidatus Caccosoma faecigallinarum</name>
    <dbReference type="NCBI Taxonomy" id="2840720"/>
    <lineage>
        <taxon>Bacteria</taxon>
        <taxon>Bacillati</taxon>
        <taxon>Bacillota</taxon>
        <taxon>Bacillota incertae sedis</taxon>
        <taxon>Candidatus Caccosoma</taxon>
    </lineage>
</organism>
<comment type="caution">
    <text evidence="1">The sequence shown here is derived from an EMBL/GenBank/DDBJ whole genome shotgun (WGS) entry which is preliminary data.</text>
</comment>